<comment type="caution">
    <text evidence="3">The sequence shown here is derived from an EMBL/GenBank/DDBJ whole genome shotgun (WGS) entry which is preliminary data.</text>
</comment>
<evidence type="ECO:0000259" key="2">
    <source>
        <dbReference type="PROSITE" id="PS51205"/>
    </source>
</evidence>
<dbReference type="GO" id="GO:0005829">
    <property type="term" value="C:cytosol"/>
    <property type="evidence" value="ECO:0007669"/>
    <property type="project" value="TreeGrafter"/>
</dbReference>
<organism evidence="3 4">
    <name type="scientific">Orbilia ellipsospora</name>
    <dbReference type="NCBI Taxonomy" id="2528407"/>
    <lineage>
        <taxon>Eukaryota</taxon>
        <taxon>Fungi</taxon>
        <taxon>Dikarya</taxon>
        <taxon>Ascomycota</taxon>
        <taxon>Pezizomycotina</taxon>
        <taxon>Orbiliomycetes</taxon>
        <taxon>Orbiliales</taxon>
        <taxon>Orbiliaceae</taxon>
        <taxon>Orbilia</taxon>
    </lineage>
</organism>
<dbReference type="PANTHER" id="PTHR23101">
    <property type="entry name" value="RAB GDP/GTP EXCHANGE FACTOR"/>
    <property type="match status" value="1"/>
</dbReference>
<evidence type="ECO:0000256" key="1">
    <source>
        <dbReference type="SAM" id="MobiDB-lite"/>
    </source>
</evidence>
<sequence>MTNSFIESLSAKVHPTPVSIESLSVIFQNFYDTAAASISTYVSNIYFSGESQGSDQPLVSMSEIVQRKRERKRRDVHRAILLEMVEKKATEAVFDKIWRHYSAEDEARDDALRSKTMALGVVGIGLKELGLEEDINVMDLQPVCETLQDLNGSRCPHDKLRSLKRAHKAIVDMLTKLVPSTTSSADHILPILIYALIISPPQICVISNLLYIQRFRYHKAVDGEAAYCLTNLEAAISFLETVDMGTLTTDEPRRKTRGTETNKPAPPYSLADSSGTNTIASNPATSVLASAIVSTSSTNASPHLSPGQLKGQALLAATSEPSRRISYLTPVEFATSAATTAVNTADQSLKTIGNSLENSYKFLFGKLSDKRTELPKTLEDVRKLVGTPSQDGEPINDERTHQEKTNTVPAALVAPTTSSLGHSGGSHYKDIISDDPLQHSLSSEASLLTQEATEPQQNNAGSAYTPVADSVRNLGNQLGRFAGNINVIRTFSRSQMTKTPPLPGVAATETDQANAPNPRANRDTVTIDPPIQRFLETNGMDLKVSDIQLLLQDYQRLAAALKELGAF</sequence>
<accession>A0AAV9XE05</accession>
<dbReference type="PANTHER" id="PTHR23101:SF97">
    <property type="entry name" value="DOMAIN PROTEIN, PUTATIVE (AFU_ORTHOLOGUE AFUA_2G10890)-RELATED"/>
    <property type="match status" value="1"/>
</dbReference>
<dbReference type="InterPro" id="IPR037191">
    <property type="entry name" value="VPS9_dom_sf"/>
</dbReference>
<dbReference type="Pfam" id="PF02204">
    <property type="entry name" value="VPS9"/>
    <property type="match status" value="1"/>
</dbReference>
<dbReference type="InterPro" id="IPR003123">
    <property type="entry name" value="VPS9"/>
</dbReference>
<dbReference type="GO" id="GO:0030139">
    <property type="term" value="C:endocytic vesicle"/>
    <property type="evidence" value="ECO:0007669"/>
    <property type="project" value="TreeGrafter"/>
</dbReference>
<protein>
    <recommendedName>
        <fullName evidence="2">VPS9 domain-containing protein</fullName>
    </recommendedName>
</protein>
<proteinExistence type="predicted"/>
<dbReference type="InterPro" id="IPR045046">
    <property type="entry name" value="Vps9-like"/>
</dbReference>
<evidence type="ECO:0000313" key="3">
    <source>
        <dbReference type="EMBL" id="KAK6539817.1"/>
    </source>
</evidence>
<feature type="compositionally biased region" description="Basic and acidic residues" evidence="1">
    <location>
        <begin position="250"/>
        <end position="260"/>
    </location>
</feature>
<dbReference type="GO" id="GO:0031267">
    <property type="term" value="F:small GTPase binding"/>
    <property type="evidence" value="ECO:0007669"/>
    <property type="project" value="TreeGrafter"/>
</dbReference>
<dbReference type="AlphaFoldDB" id="A0AAV9XE05"/>
<gene>
    <name evidence="3" type="ORF">TWF694_008666</name>
</gene>
<feature type="region of interest" description="Disordered" evidence="1">
    <location>
        <begin position="495"/>
        <end position="525"/>
    </location>
</feature>
<dbReference type="GO" id="GO:0005085">
    <property type="term" value="F:guanyl-nucleotide exchange factor activity"/>
    <property type="evidence" value="ECO:0007669"/>
    <property type="project" value="InterPro"/>
</dbReference>
<reference evidence="3 4" key="1">
    <citation type="submission" date="2019-10" db="EMBL/GenBank/DDBJ databases">
        <authorList>
            <person name="Palmer J.M."/>
        </authorList>
    </citation>
    <scope>NUCLEOTIDE SEQUENCE [LARGE SCALE GENOMIC DNA]</scope>
    <source>
        <strain evidence="3 4">TWF694</strain>
    </source>
</reference>
<dbReference type="PROSITE" id="PS51205">
    <property type="entry name" value="VPS9"/>
    <property type="match status" value="1"/>
</dbReference>
<dbReference type="SUPFAM" id="SSF109993">
    <property type="entry name" value="VPS9 domain"/>
    <property type="match status" value="1"/>
</dbReference>
<keyword evidence="4" id="KW-1185">Reference proteome</keyword>
<evidence type="ECO:0000313" key="4">
    <source>
        <dbReference type="Proteomes" id="UP001365542"/>
    </source>
</evidence>
<dbReference type="Proteomes" id="UP001365542">
    <property type="component" value="Unassembled WGS sequence"/>
</dbReference>
<dbReference type="EMBL" id="JAVHJO010000005">
    <property type="protein sequence ID" value="KAK6539817.1"/>
    <property type="molecule type" value="Genomic_DNA"/>
</dbReference>
<dbReference type="GO" id="GO:0016192">
    <property type="term" value="P:vesicle-mediated transport"/>
    <property type="evidence" value="ECO:0007669"/>
    <property type="project" value="InterPro"/>
</dbReference>
<name>A0AAV9XE05_9PEZI</name>
<feature type="domain" description="VPS9" evidence="2">
    <location>
        <begin position="106"/>
        <end position="248"/>
    </location>
</feature>
<feature type="region of interest" description="Disordered" evidence="1">
    <location>
        <begin position="247"/>
        <end position="276"/>
    </location>
</feature>
<dbReference type="Gene3D" id="1.20.1050.80">
    <property type="entry name" value="VPS9 domain"/>
    <property type="match status" value="1"/>
</dbReference>
<dbReference type="SMART" id="SM00167">
    <property type="entry name" value="VPS9"/>
    <property type="match status" value="1"/>
</dbReference>